<keyword evidence="1" id="KW-0732">Signal</keyword>
<reference evidence="2 3" key="1">
    <citation type="submission" date="2019-05" db="EMBL/GenBank/DDBJ databases">
        <title>Genomes sequences of two Nocardia cyriacigeorgica environmental isolates, type strains Nocardia asteroides ATCC 19247 and Nocardia cyriacigeorgica DSM 44484.</title>
        <authorList>
            <person name="Vautrin F."/>
            <person name="Bergeron E."/>
            <person name="Dubost A."/>
            <person name="Abrouk D."/>
            <person name="Rodriguez Nava V."/>
            <person name="Pujic P."/>
        </authorList>
    </citation>
    <scope>NUCLEOTIDE SEQUENCE [LARGE SCALE GENOMIC DNA]</scope>
    <source>
        <strain evidence="2 3">EML 446</strain>
    </source>
</reference>
<evidence type="ECO:0000256" key="1">
    <source>
        <dbReference type="SAM" id="SignalP"/>
    </source>
</evidence>
<dbReference type="RefSeq" id="WP_138451746.1">
    <property type="nucleotide sequence ID" value="NZ_VBUT01000011.1"/>
</dbReference>
<protein>
    <recommendedName>
        <fullName evidence="4">Secreted protein</fullName>
    </recommendedName>
</protein>
<proteinExistence type="predicted"/>
<accession>A0A5R8NET7</accession>
<dbReference type="AlphaFoldDB" id="A0A5R8NET7"/>
<evidence type="ECO:0000313" key="2">
    <source>
        <dbReference type="EMBL" id="TLF74063.1"/>
    </source>
</evidence>
<dbReference type="Proteomes" id="UP000306378">
    <property type="component" value="Unassembled WGS sequence"/>
</dbReference>
<evidence type="ECO:0008006" key="4">
    <source>
        <dbReference type="Google" id="ProtNLM"/>
    </source>
</evidence>
<feature type="signal peptide" evidence="1">
    <location>
        <begin position="1"/>
        <end position="23"/>
    </location>
</feature>
<name>A0A5R8NET7_9NOCA</name>
<feature type="chain" id="PRO_5038968458" description="Secreted protein" evidence="1">
    <location>
        <begin position="24"/>
        <end position="135"/>
    </location>
</feature>
<organism evidence="2 3">
    <name type="scientific">Nocardia cyriacigeorgica</name>
    <dbReference type="NCBI Taxonomy" id="135487"/>
    <lineage>
        <taxon>Bacteria</taxon>
        <taxon>Bacillati</taxon>
        <taxon>Actinomycetota</taxon>
        <taxon>Actinomycetes</taxon>
        <taxon>Mycobacteriales</taxon>
        <taxon>Nocardiaceae</taxon>
        <taxon>Nocardia</taxon>
    </lineage>
</organism>
<dbReference type="EMBL" id="VBUT01000011">
    <property type="protein sequence ID" value="TLF74063.1"/>
    <property type="molecule type" value="Genomic_DNA"/>
</dbReference>
<gene>
    <name evidence="2" type="ORF">FEK34_25425</name>
</gene>
<evidence type="ECO:0000313" key="3">
    <source>
        <dbReference type="Proteomes" id="UP000306378"/>
    </source>
</evidence>
<comment type="caution">
    <text evidence="2">The sequence shown here is derived from an EMBL/GenBank/DDBJ whole genome shotgun (WGS) entry which is preliminary data.</text>
</comment>
<sequence>MRLPSILAVAAIGIALASPAAGAFPFDSGSAAPPAPAGPTVQYGDYCGGTTAPDVTIGHTTDGQPAHCVRVLHTDAYVWSPTPDPLPVDPHFPVRPGQDCLDEGARWVDSEGRAIICKPTVNGRNAGNLVWMLDH</sequence>